<accession>A0ABR1AXZ4</accession>
<reference evidence="1 2" key="1">
    <citation type="submission" date="2023-09" db="EMBL/GenBank/DDBJ databases">
        <title>Genomes of two closely related lineages of the louse Polyplax serrata with different host specificities.</title>
        <authorList>
            <person name="Martinu J."/>
            <person name="Tarabai H."/>
            <person name="Stefka J."/>
            <person name="Hypsa V."/>
        </authorList>
    </citation>
    <scope>NUCLEOTIDE SEQUENCE [LARGE SCALE GENOMIC DNA]</scope>
    <source>
        <strain evidence="1">98ZLc_SE</strain>
    </source>
</reference>
<dbReference type="Proteomes" id="UP001359485">
    <property type="component" value="Unassembled WGS sequence"/>
</dbReference>
<evidence type="ECO:0000313" key="1">
    <source>
        <dbReference type="EMBL" id="KAK6630192.1"/>
    </source>
</evidence>
<comment type="caution">
    <text evidence="1">The sequence shown here is derived from an EMBL/GenBank/DDBJ whole genome shotgun (WGS) entry which is preliminary data.</text>
</comment>
<sequence>MRKFIVKIVEQEKMESNIVNFHKQDFRFEKQSGINAREKSNLEEENLMSGQRLGAGQEERQNIVFAIGELARKLSRGCKSFLRKRGNGQTVAESLHEEEEEENNTRDFNWGVICYCLRDVFPFL</sequence>
<proteinExistence type="predicted"/>
<evidence type="ECO:0000313" key="2">
    <source>
        <dbReference type="Proteomes" id="UP001359485"/>
    </source>
</evidence>
<protein>
    <submittedName>
        <fullName evidence="1">Uncharacterized protein</fullName>
    </submittedName>
</protein>
<gene>
    <name evidence="1" type="ORF">RUM44_005748</name>
</gene>
<dbReference type="EMBL" id="JAWJWF010000009">
    <property type="protein sequence ID" value="KAK6630192.1"/>
    <property type="molecule type" value="Genomic_DNA"/>
</dbReference>
<name>A0ABR1AXZ4_POLSC</name>
<keyword evidence="2" id="KW-1185">Reference proteome</keyword>
<organism evidence="1 2">
    <name type="scientific">Polyplax serrata</name>
    <name type="common">Common mouse louse</name>
    <dbReference type="NCBI Taxonomy" id="468196"/>
    <lineage>
        <taxon>Eukaryota</taxon>
        <taxon>Metazoa</taxon>
        <taxon>Ecdysozoa</taxon>
        <taxon>Arthropoda</taxon>
        <taxon>Hexapoda</taxon>
        <taxon>Insecta</taxon>
        <taxon>Pterygota</taxon>
        <taxon>Neoptera</taxon>
        <taxon>Paraneoptera</taxon>
        <taxon>Psocodea</taxon>
        <taxon>Troctomorpha</taxon>
        <taxon>Phthiraptera</taxon>
        <taxon>Anoplura</taxon>
        <taxon>Polyplacidae</taxon>
        <taxon>Polyplax</taxon>
    </lineage>
</organism>